<keyword evidence="5" id="KW-1185">Reference proteome</keyword>
<dbReference type="OrthoDB" id="670336at2"/>
<reference evidence="5" key="1">
    <citation type="submission" date="2016-10" db="EMBL/GenBank/DDBJ databases">
        <authorList>
            <person name="Varghese N."/>
            <person name="Submissions S."/>
        </authorList>
    </citation>
    <scope>NUCLEOTIDE SEQUENCE [LARGE SCALE GENOMIC DNA]</scope>
    <source>
        <strain evidence="5">NRRL B-59562</strain>
    </source>
</reference>
<gene>
    <name evidence="4" type="ORF">SAMN05216287_3010</name>
</gene>
<dbReference type="Gene3D" id="2.60.40.2020">
    <property type="match status" value="1"/>
</dbReference>
<evidence type="ECO:0000313" key="5">
    <source>
        <dbReference type="Proteomes" id="UP000243778"/>
    </source>
</evidence>
<evidence type="ECO:0000256" key="2">
    <source>
        <dbReference type="ARBA" id="ARBA00022704"/>
    </source>
</evidence>
<dbReference type="SUPFAM" id="SSF141066">
    <property type="entry name" value="ICP-like"/>
    <property type="match status" value="1"/>
</dbReference>
<keyword evidence="1" id="KW-0646">Protease inhibitor</keyword>
<dbReference type="Proteomes" id="UP000243778">
    <property type="component" value="Unassembled WGS sequence"/>
</dbReference>
<dbReference type="PROSITE" id="PS51257">
    <property type="entry name" value="PROKAR_LIPOPROTEIN"/>
    <property type="match status" value="1"/>
</dbReference>
<sequence length="134" mass="14189">MSVPLRLLLPAVLLLGGCAGKPPATVTLEESQASRCHPLKLHQGQTLVLSLPSDPTSGYRWQLLDAAPAVLRSLGPEVYANPEDSGDLVGSGGESTWRFQVANAGDALLALRYQQAWDADGAPARTFECALHAE</sequence>
<dbReference type="EMBL" id="FNNU01000004">
    <property type="protein sequence ID" value="SDX46680.1"/>
    <property type="molecule type" value="Genomic_DNA"/>
</dbReference>
<dbReference type="InterPro" id="IPR052781">
    <property type="entry name" value="Cys_protease_inhibitor_I42"/>
</dbReference>
<dbReference type="PANTHER" id="PTHR36530:SF1">
    <property type="entry name" value="AMOEBIASIN-1"/>
    <property type="match status" value="1"/>
</dbReference>
<name>A0A1H3BXL8_9PSED</name>
<dbReference type="InterPro" id="IPR036331">
    <property type="entry name" value="Chagasin-like_sf"/>
</dbReference>
<dbReference type="STRING" id="1007099.SAMN05216287_3010"/>
<organism evidence="4 5">
    <name type="scientific">Pseudomonas kuykendallii</name>
    <dbReference type="NCBI Taxonomy" id="1007099"/>
    <lineage>
        <taxon>Bacteria</taxon>
        <taxon>Pseudomonadati</taxon>
        <taxon>Pseudomonadota</taxon>
        <taxon>Gammaproteobacteria</taxon>
        <taxon>Pseudomonadales</taxon>
        <taxon>Pseudomonadaceae</taxon>
        <taxon>Pseudomonas</taxon>
    </lineage>
</organism>
<evidence type="ECO:0000256" key="1">
    <source>
        <dbReference type="ARBA" id="ARBA00022690"/>
    </source>
</evidence>
<dbReference type="GO" id="GO:0004869">
    <property type="term" value="F:cysteine-type endopeptidase inhibitor activity"/>
    <property type="evidence" value="ECO:0007669"/>
    <property type="project" value="UniProtKB-KW"/>
</dbReference>
<evidence type="ECO:0000259" key="3">
    <source>
        <dbReference type="Pfam" id="PF09394"/>
    </source>
</evidence>
<proteinExistence type="predicted"/>
<accession>A0A1H3BXL8</accession>
<dbReference type="AlphaFoldDB" id="A0A1H3BXL8"/>
<dbReference type="PANTHER" id="PTHR36530">
    <property type="entry name" value="INHIBITOR OF CYSTEINE PEPTIDASE"/>
    <property type="match status" value="1"/>
</dbReference>
<evidence type="ECO:0000313" key="4">
    <source>
        <dbReference type="EMBL" id="SDX46680.1"/>
    </source>
</evidence>
<keyword evidence="2" id="KW-0789">Thiol protease inhibitor</keyword>
<dbReference type="Pfam" id="PF09394">
    <property type="entry name" value="Inhibitor_I42"/>
    <property type="match status" value="1"/>
</dbReference>
<dbReference type="RefSeq" id="WP_090229798.1">
    <property type="nucleotide sequence ID" value="NZ_FNNU01000004.1"/>
</dbReference>
<protein>
    <submittedName>
        <fullName evidence="4">Inhibitor of cysteine peptidase</fullName>
    </submittedName>
</protein>
<feature type="domain" description="Proteinase inhibitor I42 chagasin" evidence="3">
    <location>
        <begin position="41"/>
        <end position="129"/>
    </location>
</feature>
<dbReference type="InterPro" id="IPR018990">
    <property type="entry name" value="Prot_inh_I42_chagasin"/>
</dbReference>